<feature type="chain" id="PRO_5047488143" evidence="1">
    <location>
        <begin position="22"/>
        <end position="170"/>
    </location>
</feature>
<dbReference type="RefSeq" id="WP_218603641.1">
    <property type="nucleotide sequence ID" value="NZ_JADQDJ010000145.1"/>
</dbReference>
<dbReference type="Proteomes" id="UP000694287">
    <property type="component" value="Unassembled WGS sequence"/>
</dbReference>
<dbReference type="PROSITE" id="PS51257">
    <property type="entry name" value="PROKAR_LIPOPROTEIN"/>
    <property type="match status" value="1"/>
</dbReference>
<accession>A0ABS6V1C3</accession>
<evidence type="ECO:0000313" key="2">
    <source>
        <dbReference type="EMBL" id="MBW0137908.1"/>
    </source>
</evidence>
<reference evidence="2 3" key="1">
    <citation type="submission" date="2020-11" db="EMBL/GenBank/DDBJ databases">
        <title>Pseudonocardia abyssalis sp. nov. and Pseudonocardia oceani sp. nov., description and phylogenomic analysis of two novel actinomycetes isolated from the deep Southern Ocean.</title>
        <authorList>
            <person name="Parra J."/>
        </authorList>
    </citation>
    <scope>NUCLEOTIDE SEQUENCE [LARGE SCALE GENOMIC DNA]</scope>
    <source>
        <strain evidence="2 3">KRD-168</strain>
    </source>
</reference>
<gene>
    <name evidence="2" type="ORF">I4I81_27110</name>
</gene>
<sequence length="170" mass="16634">MGRMWSAGALAVGLTLLTACSAPSTTPGVPPVENPRDVRGLDACAVPDGAALAAAGVGGTGTAGVGPEGPRCEWRGPAGQLLTVTVFTGDGGLATLASNSEPTTTRVRLAGYPALETFTGSGEFCQYDIGVAADQVLLVSLDGGALDGGAPDSCTALQSLLPPVLAALPG</sequence>
<comment type="caution">
    <text evidence="2">The sequence shown here is derived from an EMBL/GenBank/DDBJ whole genome shotgun (WGS) entry which is preliminary data.</text>
</comment>
<dbReference type="InterPro" id="IPR024520">
    <property type="entry name" value="DUF3558"/>
</dbReference>
<name>A0ABS6V1C3_9PSEU</name>
<evidence type="ECO:0000313" key="3">
    <source>
        <dbReference type="Proteomes" id="UP000694287"/>
    </source>
</evidence>
<keyword evidence="1" id="KW-0732">Signal</keyword>
<organism evidence="2 3">
    <name type="scientific">Pseudonocardia abyssalis</name>
    <dbReference type="NCBI Taxonomy" id="2792008"/>
    <lineage>
        <taxon>Bacteria</taxon>
        <taxon>Bacillati</taxon>
        <taxon>Actinomycetota</taxon>
        <taxon>Actinomycetes</taxon>
        <taxon>Pseudonocardiales</taxon>
        <taxon>Pseudonocardiaceae</taxon>
        <taxon>Pseudonocardia</taxon>
    </lineage>
</organism>
<evidence type="ECO:0000256" key="1">
    <source>
        <dbReference type="SAM" id="SignalP"/>
    </source>
</evidence>
<keyword evidence="3" id="KW-1185">Reference proteome</keyword>
<protein>
    <submittedName>
        <fullName evidence="2">DUF3558 family protein</fullName>
    </submittedName>
</protein>
<feature type="signal peptide" evidence="1">
    <location>
        <begin position="1"/>
        <end position="21"/>
    </location>
</feature>
<proteinExistence type="predicted"/>
<dbReference type="EMBL" id="JADQDK010000001">
    <property type="protein sequence ID" value="MBW0137908.1"/>
    <property type="molecule type" value="Genomic_DNA"/>
</dbReference>
<dbReference type="Pfam" id="PF12079">
    <property type="entry name" value="DUF3558"/>
    <property type="match status" value="1"/>
</dbReference>